<gene>
    <name evidence="10" type="ORF">GCM10023205_03140</name>
</gene>
<evidence type="ECO:0000256" key="3">
    <source>
        <dbReference type="ARBA" id="ARBA00022723"/>
    </source>
</evidence>
<name>A0ABP9GMZ2_9ACTN</name>
<protein>
    <recommendedName>
        <fullName evidence="8">Ferredoxin</fullName>
    </recommendedName>
</protein>
<evidence type="ECO:0000256" key="8">
    <source>
        <dbReference type="RuleBase" id="RU368020"/>
    </source>
</evidence>
<dbReference type="InterPro" id="IPR001080">
    <property type="entry name" value="3Fe4S_ferredoxin"/>
</dbReference>
<evidence type="ECO:0000256" key="2">
    <source>
        <dbReference type="ARBA" id="ARBA00022448"/>
    </source>
</evidence>
<evidence type="ECO:0000313" key="10">
    <source>
        <dbReference type="EMBL" id="GAA4946680.1"/>
    </source>
</evidence>
<dbReference type="PRINTS" id="PR00352">
    <property type="entry name" value="3FE4SFRDOXIN"/>
</dbReference>
<keyword evidence="3 8" id="KW-0479">Metal-binding</keyword>
<proteinExistence type="predicted"/>
<dbReference type="Gene3D" id="3.30.70.20">
    <property type="match status" value="1"/>
</dbReference>
<dbReference type="SUPFAM" id="SSF54862">
    <property type="entry name" value="4Fe-4S ferredoxins"/>
    <property type="match status" value="1"/>
</dbReference>
<dbReference type="RefSeq" id="WP_345673367.1">
    <property type="nucleotide sequence ID" value="NZ_BAABHS010000001.1"/>
</dbReference>
<evidence type="ECO:0000256" key="5">
    <source>
        <dbReference type="ARBA" id="ARBA00023004"/>
    </source>
</evidence>
<dbReference type="PANTHER" id="PTHR36923">
    <property type="entry name" value="FERREDOXIN"/>
    <property type="match status" value="1"/>
</dbReference>
<evidence type="ECO:0000256" key="1">
    <source>
        <dbReference type="ARBA" id="ARBA00001927"/>
    </source>
</evidence>
<dbReference type="Proteomes" id="UP001500466">
    <property type="component" value="Unassembled WGS sequence"/>
</dbReference>
<reference evidence="11" key="1">
    <citation type="journal article" date="2019" name="Int. J. Syst. Evol. Microbiol.">
        <title>The Global Catalogue of Microorganisms (GCM) 10K type strain sequencing project: providing services to taxonomists for standard genome sequencing and annotation.</title>
        <authorList>
            <consortium name="The Broad Institute Genomics Platform"/>
            <consortium name="The Broad Institute Genome Sequencing Center for Infectious Disease"/>
            <person name="Wu L."/>
            <person name="Ma J."/>
        </authorList>
    </citation>
    <scope>NUCLEOTIDE SEQUENCE [LARGE SCALE GENOMIC DNA]</scope>
    <source>
        <strain evidence="11">JCM 17986</strain>
    </source>
</reference>
<dbReference type="Pfam" id="PF13370">
    <property type="entry name" value="Fer4_13"/>
    <property type="match status" value="1"/>
</dbReference>
<keyword evidence="4 8" id="KW-0249">Electron transport</keyword>
<dbReference type="InterPro" id="IPR051269">
    <property type="entry name" value="Fe-S_cluster_ET"/>
</dbReference>
<dbReference type="PANTHER" id="PTHR36923:SF3">
    <property type="entry name" value="FERREDOXIN"/>
    <property type="match status" value="1"/>
</dbReference>
<keyword evidence="5 8" id="KW-0408">Iron</keyword>
<dbReference type="PROSITE" id="PS51379">
    <property type="entry name" value="4FE4S_FER_2"/>
    <property type="match status" value="1"/>
</dbReference>
<evidence type="ECO:0000259" key="9">
    <source>
        <dbReference type="PROSITE" id="PS51379"/>
    </source>
</evidence>
<dbReference type="InterPro" id="IPR017896">
    <property type="entry name" value="4Fe4S_Fe-S-bd"/>
</dbReference>
<keyword evidence="11" id="KW-1185">Reference proteome</keyword>
<feature type="domain" description="4Fe-4S ferredoxin-type" evidence="9">
    <location>
        <begin position="6"/>
        <end position="34"/>
    </location>
</feature>
<comment type="caution">
    <text evidence="10">The sequence shown here is derived from an EMBL/GenBank/DDBJ whole genome shotgun (WGS) entry which is preliminary data.</text>
</comment>
<comment type="function">
    <text evidence="8">Ferredoxins are iron-sulfur proteins that transfer electrons in a wide variety of metabolic reactions.</text>
</comment>
<evidence type="ECO:0000313" key="11">
    <source>
        <dbReference type="Proteomes" id="UP001500466"/>
    </source>
</evidence>
<evidence type="ECO:0000256" key="7">
    <source>
        <dbReference type="ARBA" id="ARBA00023291"/>
    </source>
</evidence>
<organism evidence="10 11">
    <name type="scientific">Yinghuangia aomiensis</name>
    <dbReference type="NCBI Taxonomy" id="676205"/>
    <lineage>
        <taxon>Bacteria</taxon>
        <taxon>Bacillati</taxon>
        <taxon>Actinomycetota</taxon>
        <taxon>Actinomycetes</taxon>
        <taxon>Kitasatosporales</taxon>
        <taxon>Streptomycetaceae</taxon>
        <taxon>Yinghuangia</taxon>
    </lineage>
</organism>
<accession>A0ABP9GMZ2</accession>
<keyword evidence="7" id="KW-0003">3Fe-4S</keyword>
<evidence type="ECO:0000256" key="4">
    <source>
        <dbReference type="ARBA" id="ARBA00022982"/>
    </source>
</evidence>
<evidence type="ECO:0000256" key="6">
    <source>
        <dbReference type="ARBA" id="ARBA00023014"/>
    </source>
</evidence>
<sequence length="77" mass="8182">MAEGKWRVEVDRSVCIGSGMCIGSAPDDFTLDAARQSHARLEILDASDAIMEAAESCPVEAISIVNAETGETLFPPE</sequence>
<keyword evidence="2 8" id="KW-0813">Transport</keyword>
<dbReference type="EMBL" id="BAABHS010000001">
    <property type="protein sequence ID" value="GAA4946680.1"/>
    <property type="molecule type" value="Genomic_DNA"/>
</dbReference>
<keyword evidence="6 8" id="KW-0411">Iron-sulfur</keyword>
<comment type="cofactor">
    <cofactor evidence="1">
        <name>[3Fe-4S] cluster</name>
        <dbReference type="ChEBI" id="CHEBI:21137"/>
    </cofactor>
</comment>